<evidence type="ECO:0000313" key="3">
    <source>
        <dbReference type="Proteomes" id="UP000422108"/>
    </source>
</evidence>
<sequence length="83" mass="9026">MPPDPDPGQVAAAGQKERSPENVRGLKADQIITPFKKDTLSPIRIVNNGSVPDRQAPMGIDYNLSLLNNGLETAKIRTGDIFR</sequence>
<evidence type="ECO:0000256" key="1">
    <source>
        <dbReference type="SAM" id="MobiDB-lite"/>
    </source>
</evidence>
<name>A0A5K8AK62_9BACT</name>
<dbReference type="Proteomes" id="UP000422108">
    <property type="component" value="Chromosome"/>
</dbReference>
<evidence type="ECO:0000313" key="2">
    <source>
        <dbReference type="EMBL" id="BBO93092.1"/>
    </source>
</evidence>
<gene>
    <name evidence="2" type="ORF">DSCOOX_62720</name>
</gene>
<dbReference type="AlphaFoldDB" id="A0A5K8AK62"/>
<accession>A0A5K8AK62</accession>
<dbReference type="EMBL" id="AP021879">
    <property type="protein sequence ID" value="BBO93092.1"/>
    <property type="molecule type" value="Genomic_DNA"/>
</dbReference>
<organism evidence="2 3">
    <name type="scientific">Desulfosarcina ovata subsp. ovata</name>
    <dbReference type="NCBI Taxonomy" id="2752305"/>
    <lineage>
        <taxon>Bacteria</taxon>
        <taxon>Pseudomonadati</taxon>
        <taxon>Thermodesulfobacteriota</taxon>
        <taxon>Desulfobacteria</taxon>
        <taxon>Desulfobacterales</taxon>
        <taxon>Desulfosarcinaceae</taxon>
        <taxon>Desulfosarcina</taxon>
    </lineage>
</organism>
<reference evidence="2 3" key="1">
    <citation type="submission" date="2019-11" db="EMBL/GenBank/DDBJ databases">
        <title>Comparative genomics of hydrocarbon-degrading Desulfosarcina strains.</title>
        <authorList>
            <person name="Watanabe M."/>
            <person name="Kojima H."/>
            <person name="Fukui M."/>
        </authorList>
    </citation>
    <scope>NUCLEOTIDE SEQUENCE [LARGE SCALE GENOMIC DNA]</scope>
    <source>
        <strain evidence="3">oXyS1</strain>
    </source>
</reference>
<protein>
    <submittedName>
        <fullName evidence="2">Uncharacterized protein</fullName>
    </submittedName>
</protein>
<keyword evidence="3" id="KW-1185">Reference proteome</keyword>
<proteinExistence type="predicted"/>
<feature type="region of interest" description="Disordered" evidence="1">
    <location>
        <begin position="1"/>
        <end position="23"/>
    </location>
</feature>